<organism evidence="1 2">
    <name type="scientific">Gossypium australe</name>
    <dbReference type="NCBI Taxonomy" id="47621"/>
    <lineage>
        <taxon>Eukaryota</taxon>
        <taxon>Viridiplantae</taxon>
        <taxon>Streptophyta</taxon>
        <taxon>Embryophyta</taxon>
        <taxon>Tracheophyta</taxon>
        <taxon>Spermatophyta</taxon>
        <taxon>Magnoliopsida</taxon>
        <taxon>eudicotyledons</taxon>
        <taxon>Gunneridae</taxon>
        <taxon>Pentapetalae</taxon>
        <taxon>rosids</taxon>
        <taxon>malvids</taxon>
        <taxon>Malvales</taxon>
        <taxon>Malvaceae</taxon>
        <taxon>Malvoideae</taxon>
        <taxon>Gossypium</taxon>
    </lineage>
</organism>
<dbReference type="OrthoDB" id="1749844at2759"/>
<dbReference type="AlphaFoldDB" id="A0A5B6WFR4"/>
<proteinExistence type="predicted"/>
<gene>
    <name evidence="1" type="ORF">EPI10_020721</name>
</gene>
<comment type="caution">
    <text evidence="1">The sequence shown here is derived from an EMBL/GenBank/DDBJ whole genome shotgun (WGS) entry which is preliminary data.</text>
</comment>
<keyword evidence="2" id="KW-1185">Reference proteome</keyword>
<dbReference type="Proteomes" id="UP000325315">
    <property type="component" value="Unassembled WGS sequence"/>
</dbReference>
<protein>
    <submittedName>
        <fullName evidence="1">Uncharacterized protein</fullName>
    </submittedName>
</protein>
<dbReference type="Gene3D" id="2.40.70.10">
    <property type="entry name" value="Acid Proteases"/>
    <property type="match status" value="1"/>
</dbReference>
<reference evidence="2" key="1">
    <citation type="journal article" date="2019" name="Plant Biotechnol. J.">
        <title>Genome sequencing of the Australian wild diploid species Gossypium australe highlights disease resistance and delayed gland morphogenesis.</title>
        <authorList>
            <person name="Cai Y."/>
            <person name="Cai X."/>
            <person name="Wang Q."/>
            <person name="Wang P."/>
            <person name="Zhang Y."/>
            <person name="Cai C."/>
            <person name="Xu Y."/>
            <person name="Wang K."/>
            <person name="Zhou Z."/>
            <person name="Wang C."/>
            <person name="Geng S."/>
            <person name="Li B."/>
            <person name="Dong Q."/>
            <person name="Hou Y."/>
            <person name="Wang H."/>
            <person name="Ai P."/>
            <person name="Liu Z."/>
            <person name="Yi F."/>
            <person name="Sun M."/>
            <person name="An G."/>
            <person name="Cheng J."/>
            <person name="Zhang Y."/>
            <person name="Shi Q."/>
            <person name="Xie Y."/>
            <person name="Shi X."/>
            <person name="Chang Y."/>
            <person name="Huang F."/>
            <person name="Chen Y."/>
            <person name="Hong S."/>
            <person name="Mi L."/>
            <person name="Sun Q."/>
            <person name="Zhang L."/>
            <person name="Zhou B."/>
            <person name="Peng R."/>
            <person name="Zhang X."/>
            <person name="Liu F."/>
        </authorList>
    </citation>
    <scope>NUCLEOTIDE SEQUENCE [LARGE SCALE GENOMIC DNA]</scope>
    <source>
        <strain evidence="2">cv. PA1801</strain>
    </source>
</reference>
<accession>A0A5B6WFR4</accession>
<evidence type="ECO:0000313" key="1">
    <source>
        <dbReference type="EMBL" id="KAA3480273.1"/>
    </source>
</evidence>
<dbReference type="EMBL" id="SMMG02000003">
    <property type="protein sequence ID" value="KAA3480273.1"/>
    <property type="molecule type" value="Genomic_DNA"/>
</dbReference>
<name>A0A5B6WFR4_9ROSI</name>
<evidence type="ECO:0000313" key="2">
    <source>
        <dbReference type="Proteomes" id="UP000325315"/>
    </source>
</evidence>
<sequence length="70" mass="8178">MPEKLIEFDTRVSNPLGYEFLVDLMLFSFNEFDVIIGMDWLIVHDAIVNCTQKRIVLKCQNDEIVNVETD</sequence>
<dbReference type="InterPro" id="IPR021109">
    <property type="entry name" value="Peptidase_aspartic_dom_sf"/>
</dbReference>
<dbReference type="Pfam" id="PF08284">
    <property type="entry name" value="RVP_2"/>
    <property type="match status" value="1"/>
</dbReference>